<evidence type="ECO:0000256" key="1">
    <source>
        <dbReference type="ARBA" id="ARBA00008898"/>
    </source>
</evidence>
<accession>A0A1H6YXR7</accession>
<proteinExistence type="inferred from homology"/>
<dbReference type="GO" id="GO:0010181">
    <property type="term" value="F:FMN binding"/>
    <property type="evidence" value="ECO:0007669"/>
    <property type="project" value="InterPro"/>
</dbReference>
<dbReference type="RefSeq" id="WP_092365480.1">
    <property type="nucleotide sequence ID" value="NZ_BMGV01000004.1"/>
</dbReference>
<reference evidence="4 5" key="1">
    <citation type="submission" date="2016-10" db="EMBL/GenBank/DDBJ databases">
        <authorList>
            <person name="de Groot N.N."/>
        </authorList>
    </citation>
    <scope>NUCLEOTIDE SEQUENCE [LARGE SCALE GENOMIC DNA]</scope>
    <source>
        <strain evidence="4 5">DSM 29340</strain>
    </source>
</reference>
<dbReference type="InterPro" id="IPR012349">
    <property type="entry name" value="Split_barrel_FMN-bd"/>
</dbReference>
<dbReference type="PANTHER" id="PTHR30466">
    <property type="entry name" value="FLAVIN REDUCTASE"/>
    <property type="match status" value="1"/>
</dbReference>
<organism evidence="4 5">
    <name type="scientific">Cribrihabitans marinus</name>
    <dbReference type="NCBI Taxonomy" id="1227549"/>
    <lineage>
        <taxon>Bacteria</taxon>
        <taxon>Pseudomonadati</taxon>
        <taxon>Pseudomonadota</taxon>
        <taxon>Alphaproteobacteria</taxon>
        <taxon>Rhodobacterales</taxon>
        <taxon>Paracoccaceae</taxon>
        <taxon>Cribrihabitans</taxon>
    </lineage>
</organism>
<dbReference type="SMART" id="SM00903">
    <property type="entry name" value="Flavin_Reduct"/>
    <property type="match status" value="1"/>
</dbReference>
<dbReference type="InterPro" id="IPR050268">
    <property type="entry name" value="NADH-dep_flavin_reductase"/>
</dbReference>
<dbReference type="PANTHER" id="PTHR30466:SF11">
    <property type="entry name" value="FLAVIN-DEPENDENT MONOOXYGENASE, REDUCTASE SUBUNIT HSAB"/>
    <property type="match status" value="1"/>
</dbReference>
<dbReference type="AlphaFoldDB" id="A0A1H6YXR7"/>
<name>A0A1H6YXR7_9RHOB</name>
<dbReference type="OrthoDB" id="9792858at2"/>
<comment type="similarity">
    <text evidence="1">Belongs to the non-flavoprotein flavin reductase family.</text>
</comment>
<protein>
    <submittedName>
        <fullName evidence="4">NADH-FMN oxidoreductase RutF, flavin reductase (DIM6/NTAB) family</fullName>
    </submittedName>
</protein>
<dbReference type="Gene3D" id="2.30.110.10">
    <property type="entry name" value="Electron Transport, Fmn-binding Protein, Chain A"/>
    <property type="match status" value="1"/>
</dbReference>
<sequence>MNALSPTTSRAFAPDPANSRLLRDAFGKFATGVTVVTCAGTDGPLCITANSFSSISLDPPLVMWAPGKASRRFPLFRAAEHYAIHVLAADQADLCWTCSREAGALERFDHTTSEAGVPLIPSCLARFECTRVACHEAGDHVIVVGQVDRAEMRDGDALAFYAGTFGQFAQN</sequence>
<evidence type="ECO:0000313" key="4">
    <source>
        <dbReference type="EMBL" id="SEJ42172.1"/>
    </source>
</evidence>
<gene>
    <name evidence="4" type="ORF">SAMN05444007_104409</name>
</gene>
<dbReference type="InterPro" id="IPR002563">
    <property type="entry name" value="Flavin_Rdtase-like_dom"/>
</dbReference>
<evidence type="ECO:0000259" key="3">
    <source>
        <dbReference type="SMART" id="SM00903"/>
    </source>
</evidence>
<dbReference type="Proteomes" id="UP000199379">
    <property type="component" value="Unassembled WGS sequence"/>
</dbReference>
<dbReference type="EMBL" id="FNYD01000004">
    <property type="protein sequence ID" value="SEJ42172.1"/>
    <property type="molecule type" value="Genomic_DNA"/>
</dbReference>
<evidence type="ECO:0000256" key="2">
    <source>
        <dbReference type="ARBA" id="ARBA00023002"/>
    </source>
</evidence>
<dbReference type="GO" id="GO:0042602">
    <property type="term" value="F:riboflavin reductase (NADPH) activity"/>
    <property type="evidence" value="ECO:0007669"/>
    <property type="project" value="TreeGrafter"/>
</dbReference>
<evidence type="ECO:0000313" key="5">
    <source>
        <dbReference type="Proteomes" id="UP000199379"/>
    </source>
</evidence>
<keyword evidence="2" id="KW-0560">Oxidoreductase</keyword>
<dbReference type="Pfam" id="PF01613">
    <property type="entry name" value="Flavin_Reduct"/>
    <property type="match status" value="1"/>
</dbReference>
<keyword evidence="5" id="KW-1185">Reference proteome</keyword>
<dbReference type="SUPFAM" id="SSF50475">
    <property type="entry name" value="FMN-binding split barrel"/>
    <property type="match status" value="1"/>
</dbReference>
<feature type="domain" description="Flavin reductase like" evidence="3">
    <location>
        <begin position="26"/>
        <end position="167"/>
    </location>
</feature>
<dbReference type="STRING" id="1227549.SAMN05444007_104409"/>